<name>A0AAV4CDH1_9GAST</name>
<dbReference type="PANTHER" id="PTHR33050:SF7">
    <property type="entry name" value="RIBONUCLEASE H"/>
    <property type="match status" value="1"/>
</dbReference>
<sequence length="655" mass="73417">MAEKGDEISISDLVQQISSLSTTVSRLEATEGTRPKLYQDCEALNSAPTPPTDSGSQTVNVERSSNRTGRIDLQTFGQSLDPERSTHHSASPAETFSSAADILKDFERLRDSLVRIPVPNNFKVNDTTTGIKQDCRGTLSVLSKCARFAETGLKVLTTLPDERHSSSVSIQRDDLESIFVVFAAQINFLQSEYAGLVVKSTFNDETSRIFRSFENNASSFSRQSLQNVRIAAELASIHGRTNTASRSWRGRRRGVANQARGSYSSFPLNRSRDTIEYQKDWALQELAHLGWRVNWSKSNLEPSQKVCYIGYQVETYSDKKIVVLKIPKDRIKKVKRDISRTLEKKCISARALARIAGQCISMTKAVLPAKLLLRNLYRCLKTKSSWGDILELDSATLKDLEWWLEAFNYWNGRAYKSECSPVIQIATDASMEGWSCKGGPSGELTNIASKIWTLAIKNNVQITAHYLAGKLNIQADALSRLQSQHEWELNPNLYHYLDTVWGPHTIRSFRNDQHNQMQTLQQSVSRPRLLWGGRPSPVRLGSRNELCQRPAEASRQCVKYNIAPRGRSYDYCSSVESEKLVPKTKKVIHCQSNQTTTRSNVLYSKGPSTPGGAKKPQMGMVCLENLWAKALGTELWPPECIKKFPVSCPCHAGAV</sequence>
<accession>A0AAV4CDH1</accession>
<feature type="region of interest" description="Disordered" evidence="1">
    <location>
        <begin position="45"/>
        <end position="70"/>
    </location>
</feature>
<proteinExistence type="predicted"/>
<comment type="caution">
    <text evidence="2">The sequence shown here is derived from an EMBL/GenBank/DDBJ whole genome shotgun (WGS) entry which is preliminary data.</text>
</comment>
<dbReference type="GO" id="GO:0003964">
    <property type="term" value="F:RNA-directed DNA polymerase activity"/>
    <property type="evidence" value="ECO:0007669"/>
    <property type="project" value="UniProtKB-KW"/>
</dbReference>
<evidence type="ECO:0000313" key="3">
    <source>
        <dbReference type="Proteomes" id="UP000735302"/>
    </source>
</evidence>
<keyword evidence="2" id="KW-0548">Nucleotidyltransferase</keyword>
<organism evidence="2 3">
    <name type="scientific">Plakobranchus ocellatus</name>
    <dbReference type="NCBI Taxonomy" id="259542"/>
    <lineage>
        <taxon>Eukaryota</taxon>
        <taxon>Metazoa</taxon>
        <taxon>Spiralia</taxon>
        <taxon>Lophotrochozoa</taxon>
        <taxon>Mollusca</taxon>
        <taxon>Gastropoda</taxon>
        <taxon>Heterobranchia</taxon>
        <taxon>Euthyneura</taxon>
        <taxon>Panpulmonata</taxon>
        <taxon>Sacoglossa</taxon>
        <taxon>Placobranchoidea</taxon>
        <taxon>Plakobranchidae</taxon>
        <taxon>Plakobranchus</taxon>
    </lineage>
</organism>
<dbReference type="InterPro" id="IPR052055">
    <property type="entry name" value="Hepadnavirus_pol/RT"/>
</dbReference>
<keyword evidence="2" id="KW-0695">RNA-directed DNA polymerase</keyword>
<gene>
    <name evidence="2" type="ORF">PoB_005596800</name>
</gene>
<feature type="compositionally biased region" description="Polar residues" evidence="1">
    <location>
        <begin position="52"/>
        <end position="68"/>
    </location>
</feature>
<dbReference type="Proteomes" id="UP000735302">
    <property type="component" value="Unassembled WGS sequence"/>
</dbReference>
<keyword evidence="3" id="KW-1185">Reference proteome</keyword>
<reference evidence="2 3" key="1">
    <citation type="journal article" date="2021" name="Elife">
        <title>Chloroplast acquisition without the gene transfer in kleptoplastic sea slugs, Plakobranchus ocellatus.</title>
        <authorList>
            <person name="Maeda T."/>
            <person name="Takahashi S."/>
            <person name="Yoshida T."/>
            <person name="Shimamura S."/>
            <person name="Takaki Y."/>
            <person name="Nagai Y."/>
            <person name="Toyoda A."/>
            <person name="Suzuki Y."/>
            <person name="Arimoto A."/>
            <person name="Ishii H."/>
            <person name="Satoh N."/>
            <person name="Nishiyama T."/>
            <person name="Hasebe M."/>
            <person name="Maruyama T."/>
            <person name="Minagawa J."/>
            <person name="Obokata J."/>
            <person name="Shigenobu S."/>
        </authorList>
    </citation>
    <scope>NUCLEOTIDE SEQUENCE [LARGE SCALE GENOMIC DNA]</scope>
</reference>
<dbReference type="EMBL" id="BLXT01006160">
    <property type="protein sequence ID" value="GFO29463.1"/>
    <property type="molecule type" value="Genomic_DNA"/>
</dbReference>
<dbReference type="AlphaFoldDB" id="A0AAV4CDH1"/>
<evidence type="ECO:0000313" key="2">
    <source>
        <dbReference type="EMBL" id="GFO29463.1"/>
    </source>
</evidence>
<protein>
    <submittedName>
        <fullName evidence="2">Reverse transcriptase</fullName>
    </submittedName>
</protein>
<keyword evidence="2" id="KW-0808">Transferase</keyword>
<dbReference type="PANTHER" id="PTHR33050">
    <property type="entry name" value="REVERSE TRANSCRIPTASE DOMAIN-CONTAINING PROTEIN"/>
    <property type="match status" value="1"/>
</dbReference>
<evidence type="ECO:0000256" key="1">
    <source>
        <dbReference type="SAM" id="MobiDB-lite"/>
    </source>
</evidence>